<sequence length="779" mass="82579">MEEDSAAHGSPGSGSGTSPDGNPVLESPPLLQPPHGAAAGGQDVHMSEAKATESSDVPEDSPPSVPVVASHDGTPSAPEGPATDSMTRADQEMGDAPPAPAPTSPEESAAPAHASSASTRENGGDADAHSGHEDMATGHEASATGQAAAAGTTTDHAAAGAVLGAGSPAQAETGITDMATDTTTGAIAGPDVKSKQAMESAARAHLAAQTHAIVLPSYSTWFDMNAIHTIERKALAEFFSNRNRSKTAAVYKDYRDFMINTYRLNPSEYLTVTAARRNLAGDVCSIMRVHAFLEQWGLINYQVDADQRPSHVGPPFTGHFKIICDTPRGLQAWQPSADPVVLEGKKHVDTDRKASTPTAAKADMNLEIGRNVYEANAKMTAVAKTETNANDEAPMTNGVSSAGEPAGAPLSPVFCCQCGNDCTRVYFHFSQMDPMAKSKQTDLCPVCFTGGRIPANHTTSMYTKMENKNYTKGVGLGLPWTDAELLRLLEGLERFDEDWGEIADHVGTRTREECVLQFLQLDIEEKYLDSETAVNPPTGMSYLGAQRGTLPFNVVDNPVLSIVGFLASLADPETTATAARTSADELKRSLRKQLNGATDEGKAGGNDGEEPAPAADSMEVDAREEPAPATKTETKKKSKAEVASIPLASTGARAAAFASHEEREMTRLVSAACNVMLQKLELKLKYFNEMESVLRSERRELERGRQQLLLDRLAFRRRVRDAEESLAAATAGTGGQGRRDTSTVASAGEAEKFKVQFATAAAASMKPPSSEGPTKTHEV</sequence>
<comment type="caution">
    <text evidence="9">The sequence shown here is derived from an EMBL/GenBank/DDBJ whole genome shotgun (WGS) entry which is preliminary data.</text>
</comment>
<feature type="domain" description="SANT" evidence="8">
    <location>
        <begin position="480"/>
        <end position="526"/>
    </location>
</feature>
<accession>A0A151GRN2</accession>
<dbReference type="Pfam" id="PF16495">
    <property type="entry name" value="SWIRM-assoc_1"/>
    <property type="match status" value="1"/>
</dbReference>
<evidence type="ECO:0000256" key="5">
    <source>
        <dbReference type="SAM" id="MobiDB-lite"/>
    </source>
</evidence>
<reference evidence="9 10" key="1">
    <citation type="journal article" date="2016" name="Sci. Rep.">
        <title>Insights into Adaptations to a Near-Obligate Nematode Endoparasitic Lifestyle from the Finished Genome of Drechmeria coniospora.</title>
        <authorList>
            <person name="Zhang L."/>
            <person name="Zhou Z."/>
            <person name="Guo Q."/>
            <person name="Fokkens L."/>
            <person name="Miskei M."/>
            <person name="Pocsi I."/>
            <person name="Zhang W."/>
            <person name="Chen M."/>
            <person name="Wang L."/>
            <person name="Sun Y."/>
            <person name="Donzelli B.G."/>
            <person name="Gibson D.M."/>
            <person name="Nelson D.R."/>
            <person name="Luo J.G."/>
            <person name="Rep M."/>
            <person name="Liu H."/>
            <person name="Yang S."/>
            <person name="Wang J."/>
            <person name="Krasnoff S.B."/>
            <person name="Xu Y."/>
            <person name="Molnar I."/>
            <person name="Lin M."/>
        </authorList>
    </citation>
    <scope>NUCLEOTIDE SEQUENCE [LARGE SCALE GENOMIC DNA]</scope>
    <source>
        <strain evidence="9 10">ARSEF 6962</strain>
    </source>
</reference>
<dbReference type="InterPro" id="IPR032451">
    <property type="entry name" value="SMARCC_C"/>
</dbReference>
<name>A0A151GRN2_DRECN</name>
<evidence type="ECO:0000256" key="1">
    <source>
        <dbReference type="ARBA" id="ARBA00023015"/>
    </source>
</evidence>
<dbReference type="CDD" id="cd00167">
    <property type="entry name" value="SANT"/>
    <property type="match status" value="1"/>
</dbReference>
<dbReference type="GeneID" id="63713488"/>
<keyword evidence="4" id="KW-0539">Nucleus</keyword>
<organism evidence="9 10">
    <name type="scientific">Drechmeria coniospora</name>
    <name type="common">Nematophagous fungus</name>
    <name type="synonym">Meria coniospora</name>
    <dbReference type="NCBI Taxonomy" id="98403"/>
    <lineage>
        <taxon>Eukaryota</taxon>
        <taxon>Fungi</taxon>
        <taxon>Dikarya</taxon>
        <taxon>Ascomycota</taxon>
        <taxon>Pezizomycotina</taxon>
        <taxon>Sordariomycetes</taxon>
        <taxon>Hypocreomycetidae</taxon>
        <taxon>Hypocreales</taxon>
        <taxon>Ophiocordycipitaceae</taxon>
        <taxon>Drechmeria</taxon>
    </lineage>
</organism>
<dbReference type="InterPro" id="IPR009057">
    <property type="entry name" value="Homeodomain-like_sf"/>
</dbReference>
<dbReference type="FunFam" id="1.10.10.10:FF:000020">
    <property type="entry name" value="SWI/SNF complex subunit SMARCC2 isoform c"/>
    <property type="match status" value="1"/>
</dbReference>
<dbReference type="RefSeq" id="XP_040659063.1">
    <property type="nucleotide sequence ID" value="XM_040798180.1"/>
</dbReference>
<dbReference type="Proteomes" id="UP000076580">
    <property type="component" value="Chromosome 01"/>
</dbReference>
<dbReference type="Gene3D" id="1.10.10.60">
    <property type="entry name" value="Homeodomain-like"/>
    <property type="match status" value="1"/>
</dbReference>
<keyword evidence="10" id="KW-1185">Reference proteome</keyword>
<dbReference type="PROSITE" id="PS51293">
    <property type="entry name" value="SANT"/>
    <property type="match status" value="1"/>
</dbReference>
<dbReference type="OrthoDB" id="118550at2759"/>
<evidence type="ECO:0000313" key="10">
    <source>
        <dbReference type="Proteomes" id="UP000076580"/>
    </source>
</evidence>
<feature type="region of interest" description="Disordered" evidence="5">
    <location>
        <begin position="726"/>
        <end position="747"/>
    </location>
</feature>
<protein>
    <submittedName>
        <fullName evidence="9">RSC complex subunit</fullName>
    </submittedName>
</protein>
<dbReference type="STRING" id="98403.A0A151GRN2"/>
<dbReference type="PANTHER" id="PTHR12802:SF41">
    <property type="entry name" value="BRAHMA ASSOCIATED PROTEIN 155 KDA"/>
    <property type="match status" value="1"/>
</dbReference>
<dbReference type="FunFam" id="1.10.10.60:FF:000014">
    <property type="entry name" value="SWI/SNF complex subunit SMARCC2 isoform C"/>
    <property type="match status" value="1"/>
</dbReference>
<evidence type="ECO:0000313" key="9">
    <source>
        <dbReference type="EMBL" id="KYK59711.1"/>
    </source>
</evidence>
<dbReference type="PROSITE" id="PS50090">
    <property type="entry name" value="MYB_LIKE"/>
    <property type="match status" value="1"/>
</dbReference>
<keyword evidence="2" id="KW-0238">DNA-binding</keyword>
<dbReference type="GO" id="GO:0045893">
    <property type="term" value="P:positive regulation of DNA-templated transcription"/>
    <property type="evidence" value="ECO:0007669"/>
    <property type="project" value="TreeGrafter"/>
</dbReference>
<feature type="region of interest" description="Disordered" evidence="5">
    <location>
        <begin position="596"/>
        <end position="642"/>
    </location>
</feature>
<dbReference type="AlphaFoldDB" id="A0A151GRN2"/>
<dbReference type="InterPro" id="IPR007526">
    <property type="entry name" value="SWIRM"/>
</dbReference>
<dbReference type="PANTHER" id="PTHR12802">
    <property type="entry name" value="SWI/SNF COMPLEX-RELATED"/>
    <property type="match status" value="1"/>
</dbReference>
<feature type="compositionally biased region" description="Basic and acidic residues" evidence="5">
    <location>
        <begin position="122"/>
        <end position="137"/>
    </location>
</feature>
<feature type="region of interest" description="Disordered" evidence="5">
    <location>
        <begin position="760"/>
        <end position="779"/>
    </location>
</feature>
<dbReference type="SMART" id="SM00717">
    <property type="entry name" value="SANT"/>
    <property type="match status" value="1"/>
</dbReference>
<evidence type="ECO:0000259" key="6">
    <source>
        <dbReference type="PROSITE" id="PS50090"/>
    </source>
</evidence>
<keyword evidence="3" id="KW-0804">Transcription</keyword>
<dbReference type="Pfam" id="PF00249">
    <property type="entry name" value="Myb_DNA-binding"/>
    <property type="match status" value="1"/>
</dbReference>
<dbReference type="InterPro" id="IPR017884">
    <property type="entry name" value="SANT_dom"/>
</dbReference>
<keyword evidence="1" id="KW-0805">Transcription regulation</keyword>
<feature type="domain" description="SWIRM" evidence="7">
    <location>
        <begin position="213"/>
        <end position="310"/>
    </location>
</feature>
<dbReference type="InterPro" id="IPR001005">
    <property type="entry name" value="SANT/Myb"/>
</dbReference>
<evidence type="ECO:0000256" key="3">
    <source>
        <dbReference type="ARBA" id="ARBA00023163"/>
    </source>
</evidence>
<evidence type="ECO:0000256" key="4">
    <source>
        <dbReference type="ARBA" id="ARBA00023242"/>
    </source>
</evidence>
<dbReference type="Gene3D" id="1.10.10.10">
    <property type="entry name" value="Winged helix-like DNA-binding domain superfamily/Winged helix DNA-binding domain"/>
    <property type="match status" value="1"/>
</dbReference>
<dbReference type="EMBL" id="LAYC01000001">
    <property type="protein sequence ID" value="KYK59711.1"/>
    <property type="molecule type" value="Genomic_DNA"/>
</dbReference>
<dbReference type="PROSITE" id="PS50934">
    <property type="entry name" value="SWIRM"/>
    <property type="match status" value="1"/>
</dbReference>
<dbReference type="InterPro" id="IPR036388">
    <property type="entry name" value="WH-like_DNA-bd_sf"/>
</dbReference>
<evidence type="ECO:0000256" key="2">
    <source>
        <dbReference type="ARBA" id="ARBA00023125"/>
    </source>
</evidence>
<dbReference type="FunCoup" id="A0A151GRN2">
    <property type="interactions" value="907"/>
</dbReference>
<dbReference type="GO" id="GO:0042393">
    <property type="term" value="F:histone binding"/>
    <property type="evidence" value="ECO:0007669"/>
    <property type="project" value="TreeGrafter"/>
</dbReference>
<proteinExistence type="predicted"/>
<dbReference type="InParanoid" id="A0A151GRN2"/>
<dbReference type="SUPFAM" id="SSF46689">
    <property type="entry name" value="Homeodomain-like"/>
    <property type="match status" value="2"/>
</dbReference>
<feature type="region of interest" description="Disordered" evidence="5">
    <location>
        <begin position="1"/>
        <end position="153"/>
    </location>
</feature>
<dbReference type="GO" id="GO:0006338">
    <property type="term" value="P:chromatin remodeling"/>
    <property type="evidence" value="ECO:0007669"/>
    <property type="project" value="UniProtKB-ARBA"/>
</dbReference>
<feature type="domain" description="Myb-like" evidence="6">
    <location>
        <begin position="479"/>
        <end position="522"/>
    </location>
</feature>
<evidence type="ECO:0000259" key="7">
    <source>
        <dbReference type="PROSITE" id="PS50934"/>
    </source>
</evidence>
<dbReference type="Pfam" id="PF04433">
    <property type="entry name" value="SWIRM"/>
    <property type="match status" value="1"/>
</dbReference>
<feature type="compositionally biased region" description="Low complexity" evidence="5">
    <location>
        <begin position="141"/>
        <end position="153"/>
    </location>
</feature>
<gene>
    <name evidence="9" type="ORF">DCS_00845</name>
</gene>
<dbReference type="GO" id="GO:0016514">
    <property type="term" value="C:SWI/SNF complex"/>
    <property type="evidence" value="ECO:0007669"/>
    <property type="project" value="TreeGrafter"/>
</dbReference>
<dbReference type="GO" id="GO:0003677">
    <property type="term" value="F:DNA binding"/>
    <property type="evidence" value="ECO:0007669"/>
    <property type="project" value="UniProtKB-KW"/>
</dbReference>
<feature type="compositionally biased region" description="Low complexity" evidence="5">
    <location>
        <begin position="104"/>
        <end position="119"/>
    </location>
</feature>
<evidence type="ECO:0000259" key="8">
    <source>
        <dbReference type="PROSITE" id="PS51293"/>
    </source>
</evidence>